<dbReference type="GO" id="GO:0016740">
    <property type="term" value="F:transferase activity"/>
    <property type="evidence" value="ECO:0007669"/>
    <property type="project" value="UniProtKB-KW"/>
</dbReference>
<accession>A0A7X6KVS6</accession>
<gene>
    <name evidence="1" type="ORF">HGA03_10960</name>
</gene>
<dbReference type="AlphaFoldDB" id="A0A7X6KVS6"/>
<sequence length="236" mass="26074">MASDVSYPSDRAFWASVGVRAGREARQTGAKKAEILRRFVYDRLLARVFHGPDGHWVLKGGTALLIRVHRARYSKDVDLLHEINDPDAAHADLSARLSIDLGDHLRFELGRPKRTSASEGQPEVTGSRVPVLVYCGVKKVEQFHIDLITGSMMTVEPEIAARLSGIDIDGLAPAQVRLYPIVDHIADKIAATETVYASGPSSRVRDLVDLVAAFVEPAMASLVDGKRWDPQETRWR</sequence>
<dbReference type="RefSeq" id="WP_168630288.1">
    <property type="nucleotide sequence ID" value="NZ_BONL01000023.1"/>
</dbReference>
<keyword evidence="1" id="KW-0808">Transferase</keyword>
<name>A0A7X6KVS6_9CELL</name>
<dbReference type="InterPro" id="IPR014942">
    <property type="entry name" value="AbiEii"/>
</dbReference>
<evidence type="ECO:0000313" key="1">
    <source>
        <dbReference type="EMBL" id="NKY23181.1"/>
    </source>
</evidence>
<dbReference type="Proteomes" id="UP000581206">
    <property type="component" value="Unassembled WGS sequence"/>
</dbReference>
<proteinExistence type="predicted"/>
<dbReference type="Pfam" id="PF08843">
    <property type="entry name" value="AbiEii"/>
    <property type="match status" value="1"/>
</dbReference>
<keyword evidence="2" id="KW-1185">Reference proteome</keyword>
<dbReference type="EMBL" id="JAAXOX010000004">
    <property type="protein sequence ID" value="NKY23181.1"/>
    <property type="molecule type" value="Genomic_DNA"/>
</dbReference>
<protein>
    <submittedName>
        <fullName evidence="1">Nucleotidyl transferase AbiEii/AbiGii toxin family protein</fullName>
    </submittedName>
</protein>
<evidence type="ECO:0000313" key="2">
    <source>
        <dbReference type="Proteomes" id="UP000581206"/>
    </source>
</evidence>
<reference evidence="1 2" key="1">
    <citation type="submission" date="2020-04" db="EMBL/GenBank/DDBJ databases">
        <title>MicrobeNet Type strains.</title>
        <authorList>
            <person name="Nicholson A.C."/>
        </authorList>
    </citation>
    <scope>NUCLEOTIDE SEQUENCE [LARGE SCALE GENOMIC DNA]</scope>
    <source>
        <strain evidence="1 2">ATCC BAA-788</strain>
    </source>
</reference>
<organism evidence="1 2">
    <name type="scientific">Cellulomonas denverensis</name>
    <dbReference type="NCBI Taxonomy" id="264297"/>
    <lineage>
        <taxon>Bacteria</taxon>
        <taxon>Bacillati</taxon>
        <taxon>Actinomycetota</taxon>
        <taxon>Actinomycetes</taxon>
        <taxon>Micrococcales</taxon>
        <taxon>Cellulomonadaceae</taxon>
        <taxon>Cellulomonas</taxon>
    </lineage>
</organism>
<comment type="caution">
    <text evidence="1">The sequence shown here is derived from an EMBL/GenBank/DDBJ whole genome shotgun (WGS) entry which is preliminary data.</text>
</comment>